<evidence type="ECO:0000313" key="3">
    <source>
        <dbReference type="Proteomes" id="UP001066276"/>
    </source>
</evidence>
<reference evidence="2" key="1">
    <citation type="journal article" date="2022" name="bioRxiv">
        <title>Sequencing and chromosome-scale assembly of the giantPleurodeles waltlgenome.</title>
        <authorList>
            <person name="Brown T."/>
            <person name="Elewa A."/>
            <person name="Iarovenko S."/>
            <person name="Subramanian E."/>
            <person name="Araus A.J."/>
            <person name="Petzold A."/>
            <person name="Susuki M."/>
            <person name="Suzuki K.-i.T."/>
            <person name="Hayashi T."/>
            <person name="Toyoda A."/>
            <person name="Oliveira C."/>
            <person name="Osipova E."/>
            <person name="Leigh N.D."/>
            <person name="Simon A."/>
            <person name="Yun M.H."/>
        </authorList>
    </citation>
    <scope>NUCLEOTIDE SEQUENCE</scope>
    <source>
        <strain evidence="2">20211129_DDA</strain>
        <tissue evidence="2">Liver</tissue>
    </source>
</reference>
<dbReference type="EMBL" id="JANPWB010000010">
    <property type="protein sequence ID" value="KAJ1145288.1"/>
    <property type="molecule type" value="Genomic_DNA"/>
</dbReference>
<dbReference type="Proteomes" id="UP001066276">
    <property type="component" value="Chromosome 6"/>
</dbReference>
<evidence type="ECO:0000313" key="2">
    <source>
        <dbReference type="EMBL" id="KAJ1145288.1"/>
    </source>
</evidence>
<feature type="compositionally biased region" description="Basic and acidic residues" evidence="1">
    <location>
        <begin position="112"/>
        <end position="125"/>
    </location>
</feature>
<proteinExistence type="predicted"/>
<feature type="compositionally biased region" description="Gly residues" evidence="1">
    <location>
        <begin position="138"/>
        <end position="153"/>
    </location>
</feature>
<protein>
    <submittedName>
        <fullName evidence="2">Uncharacterized protein</fullName>
    </submittedName>
</protein>
<feature type="region of interest" description="Disordered" evidence="1">
    <location>
        <begin position="112"/>
        <end position="153"/>
    </location>
</feature>
<evidence type="ECO:0000256" key="1">
    <source>
        <dbReference type="SAM" id="MobiDB-lite"/>
    </source>
</evidence>
<gene>
    <name evidence="2" type="ORF">NDU88_011578</name>
</gene>
<name>A0AAV7R3E1_PLEWA</name>
<comment type="caution">
    <text evidence="2">The sequence shown here is derived from an EMBL/GenBank/DDBJ whole genome shotgun (WGS) entry which is preliminary data.</text>
</comment>
<sequence>MASHLRRWLQAKSYVPACSYPPRSCNDSEKIAQGETTDWLGRLGKHKTPVVEKVAENCSGPPVCLRQDGGRSVVKRLADSRWLRRQGEAVAGVWSARSPACDQIKEDWALAERDPDLWRPRRPSEGGDPGWKRRARDSGGGPGTGSSVGGVGE</sequence>
<accession>A0AAV7R3E1</accession>
<keyword evidence="3" id="KW-1185">Reference proteome</keyword>
<organism evidence="2 3">
    <name type="scientific">Pleurodeles waltl</name>
    <name type="common">Iberian ribbed newt</name>
    <dbReference type="NCBI Taxonomy" id="8319"/>
    <lineage>
        <taxon>Eukaryota</taxon>
        <taxon>Metazoa</taxon>
        <taxon>Chordata</taxon>
        <taxon>Craniata</taxon>
        <taxon>Vertebrata</taxon>
        <taxon>Euteleostomi</taxon>
        <taxon>Amphibia</taxon>
        <taxon>Batrachia</taxon>
        <taxon>Caudata</taxon>
        <taxon>Salamandroidea</taxon>
        <taxon>Salamandridae</taxon>
        <taxon>Pleurodelinae</taxon>
        <taxon>Pleurodeles</taxon>
    </lineage>
</organism>
<dbReference type="AlphaFoldDB" id="A0AAV7R3E1"/>